<organism evidence="1 2">
    <name type="scientific">Hymenobacter polaris</name>
    <dbReference type="NCBI Taxonomy" id="2682546"/>
    <lineage>
        <taxon>Bacteria</taxon>
        <taxon>Pseudomonadati</taxon>
        <taxon>Bacteroidota</taxon>
        <taxon>Cytophagia</taxon>
        <taxon>Cytophagales</taxon>
        <taxon>Hymenobacteraceae</taxon>
        <taxon>Hymenobacter</taxon>
    </lineage>
</organism>
<evidence type="ECO:0000313" key="1">
    <source>
        <dbReference type="EMBL" id="NML65115.1"/>
    </source>
</evidence>
<sequence>MSAVQVAQMKFENELLYVVELRVLGENEHGYLLQVDVQHSTQQATDLFSRVLADVNQVSSSLVLQADAHGRLVEVKNQAEIQRKWQAASPAIRARYASEPAVQPFLDTFEQQLALPGSMEVNLRTKGVHSALLAGLYGQAYATEPVVSHHVIPGFFNELDLPLLLATQAEEAADDAAIVLISRTGSLDTAAFSNQDFRRLIRGIVDDYTFDVALEIDCQAHFALHRHTGALLRSRQHLRAEVPGVYHNSITHEIFPHPSA</sequence>
<reference evidence="1 2" key="1">
    <citation type="submission" date="2020-04" db="EMBL/GenBank/DDBJ databases">
        <title>Hymenobacter polaris sp. nov., isolated from Arctic soil.</title>
        <authorList>
            <person name="Dahal R.H."/>
        </authorList>
    </citation>
    <scope>NUCLEOTIDE SEQUENCE [LARGE SCALE GENOMIC DNA]</scope>
    <source>
        <strain evidence="1 2">RP-2-7</strain>
    </source>
</reference>
<protein>
    <submittedName>
        <fullName evidence="1">Uncharacterized protein</fullName>
    </submittedName>
</protein>
<evidence type="ECO:0000313" key="2">
    <source>
        <dbReference type="Proteomes" id="UP000559626"/>
    </source>
</evidence>
<dbReference type="EMBL" id="JABBGH010000001">
    <property type="protein sequence ID" value="NML65115.1"/>
    <property type="molecule type" value="Genomic_DNA"/>
</dbReference>
<dbReference type="Proteomes" id="UP000559626">
    <property type="component" value="Unassembled WGS sequence"/>
</dbReference>
<comment type="caution">
    <text evidence="1">The sequence shown here is derived from an EMBL/GenBank/DDBJ whole genome shotgun (WGS) entry which is preliminary data.</text>
</comment>
<gene>
    <name evidence="1" type="ORF">HHL22_07835</name>
</gene>
<keyword evidence="2" id="KW-1185">Reference proteome</keyword>
<dbReference type="RefSeq" id="WP_169530369.1">
    <property type="nucleotide sequence ID" value="NZ_JABBGH010000001.1"/>
</dbReference>
<dbReference type="AlphaFoldDB" id="A0A7Y0FM39"/>
<proteinExistence type="predicted"/>
<name>A0A7Y0FM39_9BACT</name>
<accession>A0A7Y0FM39</accession>